<feature type="compositionally biased region" description="Polar residues" evidence="6">
    <location>
        <begin position="84"/>
        <end position="95"/>
    </location>
</feature>
<evidence type="ECO:0000256" key="3">
    <source>
        <dbReference type="ARBA" id="ARBA00023125"/>
    </source>
</evidence>
<dbReference type="InterPro" id="IPR015300">
    <property type="entry name" value="DNA-bd_pseudobarrel_sf"/>
</dbReference>
<dbReference type="EMBL" id="CM017322">
    <property type="protein sequence ID" value="KAE8008250.1"/>
    <property type="molecule type" value="Genomic_DNA"/>
</dbReference>
<evidence type="ECO:0000256" key="4">
    <source>
        <dbReference type="ARBA" id="ARBA00023163"/>
    </source>
</evidence>
<organism evidence="7 8">
    <name type="scientific">Carpinus fangiana</name>
    <dbReference type="NCBI Taxonomy" id="176857"/>
    <lineage>
        <taxon>Eukaryota</taxon>
        <taxon>Viridiplantae</taxon>
        <taxon>Streptophyta</taxon>
        <taxon>Embryophyta</taxon>
        <taxon>Tracheophyta</taxon>
        <taxon>Spermatophyta</taxon>
        <taxon>Magnoliopsida</taxon>
        <taxon>eudicotyledons</taxon>
        <taxon>Gunneridae</taxon>
        <taxon>Pentapetalae</taxon>
        <taxon>rosids</taxon>
        <taxon>fabids</taxon>
        <taxon>Fagales</taxon>
        <taxon>Betulaceae</taxon>
        <taxon>Carpinus</taxon>
    </lineage>
</organism>
<evidence type="ECO:0000256" key="5">
    <source>
        <dbReference type="ARBA" id="ARBA00023242"/>
    </source>
</evidence>
<dbReference type="GO" id="GO:0003677">
    <property type="term" value="F:DNA binding"/>
    <property type="evidence" value="ECO:0007669"/>
    <property type="project" value="UniProtKB-KW"/>
</dbReference>
<keyword evidence="3" id="KW-0238">DNA-binding</keyword>
<evidence type="ECO:0000313" key="8">
    <source>
        <dbReference type="Proteomes" id="UP000327013"/>
    </source>
</evidence>
<evidence type="ECO:0000313" key="7">
    <source>
        <dbReference type="EMBL" id="KAE8008250.1"/>
    </source>
</evidence>
<name>A0A5N6QPP3_9ROSI</name>
<keyword evidence="8" id="KW-1185">Reference proteome</keyword>
<gene>
    <name evidence="7" type="ORF">FH972_004780</name>
</gene>
<feature type="compositionally biased region" description="Acidic residues" evidence="6">
    <location>
        <begin position="98"/>
        <end position="109"/>
    </location>
</feature>
<accession>A0A5N6QPP3</accession>
<dbReference type="Gene3D" id="2.40.330.10">
    <property type="entry name" value="DNA-binding pseudobarrel domain"/>
    <property type="match status" value="1"/>
</dbReference>
<proteinExistence type="predicted"/>
<feature type="region of interest" description="Disordered" evidence="6">
    <location>
        <begin position="82"/>
        <end position="136"/>
    </location>
</feature>
<dbReference type="PANTHER" id="PTHR31541:SF25">
    <property type="entry name" value="GAMMA-GLIADIN B"/>
    <property type="match status" value="1"/>
</dbReference>
<dbReference type="Proteomes" id="UP000327013">
    <property type="component" value="Chromosome 2"/>
</dbReference>
<dbReference type="InterPro" id="IPR005508">
    <property type="entry name" value="At2g31720-like"/>
</dbReference>
<dbReference type="SUPFAM" id="SSF101936">
    <property type="entry name" value="DNA-binding pseudobarrel domain"/>
    <property type="match status" value="1"/>
</dbReference>
<sequence>MTITLEDLRGGSPALCGHFNKIKEEVIRAVGENENEVEMLLTERILMEFVQFHMKKRKQYLEKPVEKKKRVVLKIIPKKPLESAPNNSENIIQNQEKGEEEEEEEEEEEGMSRKPKRQRKNPTEIKQAVPDQPPCMPTELKDRIMGLQGSDIKLVIQKVLTDTDMKGSQDRLSIPRGQMRYDFLSREEQVSLEKKEADGKHFKGMEVPLIEPGLKESSIFLKKWKLGSSCSYMLSNPWINIAGRNGLKSGNSVQLWSFRVNQRPHLALIKLQN</sequence>
<keyword evidence="5" id="KW-0539">Nucleus</keyword>
<dbReference type="PANTHER" id="PTHR31541">
    <property type="entry name" value="B3 DOMAIN PLANT PROTEIN-RELATED"/>
    <property type="match status" value="1"/>
</dbReference>
<dbReference type="OrthoDB" id="1090008at2759"/>
<dbReference type="GO" id="GO:0005634">
    <property type="term" value="C:nucleus"/>
    <property type="evidence" value="ECO:0007669"/>
    <property type="project" value="UniProtKB-SubCell"/>
</dbReference>
<evidence type="ECO:0000256" key="1">
    <source>
        <dbReference type="ARBA" id="ARBA00004123"/>
    </source>
</evidence>
<keyword evidence="4" id="KW-0804">Transcription</keyword>
<comment type="subcellular location">
    <subcellularLocation>
        <location evidence="1">Nucleus</location>
    </subcellularLocation>
</comment>
<protein>
    <recommendedName>
        <fullName evidence="9">TF-B3 domain-containing protein</fullName>
    </recommendedName>
</protein>
<reference evidence="7 8" key="1">
    <citation type="submission" date="2019-06" db="EMBL/GenBank/DDBJ databases">
        <title>A chromosomal-level reference genome of Carpinus fangiana (Coryloideae, Betulaceae).</title>
        <authorList>
            <person name="Yang X."/>
            <person name="Wang Z."/>
            <person name="Zhang L."/>
            <person name="Hao G."/>
            <person name="Liu J."/>
            <person name="Yang Y."/>
        </authorList>
    </citation>
    <scope>NUCLEOTIDE SEQUENCE [LARGE SCALE GENOMIC DNA]</scope>
    <source>
        <strain evidence="7">Cfa_2016G</strain>
        <tissue evidence="7">Leaf</tissue>
    </source>
</reference>
<evidence type="ECO:0000256" key="6">
    <source>
        <dbReference type="SAM" id="MobiDB-lite"/>
    </source>
</evidence>
<evidence type="ECO:0008006" key="9">
    <source>
        <dbReference type="Google" id="ProtNLM"/>
    </source>
</evidence>
<evidence type="ECO:0000256" key="2">
    <source>
        <dbReference type="ARBA" id="ARBA00023015"/>
    </source>
</evidence>
<keyword evidence="2" id="KW-0805">Transcription regulation</keyword>
<dbReference type="Pfam" id="PF03754">
    <property type="entry name" value="At2g31720-like"/>
    <property type="match status" value="1"/>
</dbReference>
<dbReference type="AlphaFoldDB" id="A0A5N6QPP3"/>